<dbReference type="GO" id="GO:0043041">
    <property type="term" value="P:amino acid activation for nonribosomal peptide biosynthetic process"/>
    <property type="evidence" value="ECO:0007669"/>
    <property type="project" value="TreeGrafter"/>
</dbReference>
<dbReference type="InterPro" id="IPR009081">
    <property type="entry name" value="PP-bd_ACP"/>
</dbReference>
<proteinExistence type="predicted"/>
<dbReference type="PANTHER" id="PTHR45527:SF1">
    <property type="entry name" value="FATTY ACID SYNTHASE"/>
    <property type="match status" value="1"/>
</dbReference>
<organism evidence="5 6">
    <name type="scientific">Nonomuraea deserti</name>
    <dbReference type="NCBI Taxonomy" id="1848322"/>
    <lineage>
        <taxon>Bacteria</taxon>
        <taxon>Bacillati</taxon>
        <taxon>Actinomycetota</taxon>
        <taxon>Actinomycetes</taxon>
        <taxon>Streptosporangiales</taxon>
        <taxon>Streptosporangiaceae</taxon>
        <taxon>Nonomuraea</taxon>
    </lineage>
</organism>
<dbReference type="InterPro" id="IPR020806">
    <property type="entry name" value="PKS_PP-bd"/>
</dbReference>
<dbReference type="Gene3D" id="3.30.300.30">
    <property type="match status" value="1"/>
</dbReference>
<dbReference type="InterPro" id="IPR025110">
    <property type="entry name" value="AMP-bd_C"/>
</dbReference>
<evidence type="ECO:0000256" key="2">
    <source>
        <dbReference type="ARBA" id="ARBA00022450"/>
    </source>
</evidence>
<gene>
    <name evidence="5" type="ORF">E1292_25810</name>
</gene>
<reference evidence="5 6" key="1">
    <citation type="submission" date="2019-03" db="EMBL/GenBank/DDBJ databases">
        <title>Draft genome sequences of novel Actinobacteria.</title>
        <authorList>
            <person name="Sahin N."/>
            <person name="Ay H."/>
            <person name="Saygin H."/>
        </authorList>
    </citation>
    <scope>NUCLEOTIDE SEQUENCE [LARGE SCALE GENOMIC DNA]</scope>
    <source>
        <strain evidence="5 6">KC310</strain>
    </source>
</reference>
<evidence type="ECO:0000256" key="1">
    <source>
        <dbReference type="ARBA" id="ARBA00001957"/>
    </source>
</evidence>
<dbReference type="GO" id="GO:0044550">
    <property type="term" value="P:secondary metabolite biosynthetic process"/>
    <property type="evidence" value="ECO:0007669"/>
    <property type="project" value="TreeGrafter"/>
</dbReference>
<dbReference type="FunFam" id="1.10.1200.10:FF:000005">
    <property type="entry name" value="Nonribosomal peptide synthetase 1"/>
    <property type="match status" value="1"/>
</dbReference>
<protein>
    <submittedName>
        <fullName evidence="5">Amino acid adenylation domain-containing protein</fullName>
    </submittedName>
</protein>
<dbReference type="Pfam" id="PF13193">
    <property type="entry name" value="AMP-binding_C"/>
    <property type="match status" value="1"/>
</dbReference>
<dbReference type="InterPro" id="IPR029058">
    <property type="entry name" value="AB_hydrolase_fold"/>
</dbReference>
<dbReference type="Gene3D" id="3.40.50.1820">
    <property type="entry name" value="alpha/beta hydrolase"/>
    <property type="match status" value="1"/>
</dbReference>
<dbReference type="GO" id="GO:0031177">
    <property type="term" value="F:phosphopantetheine binding"/>
    <property type="evidence" value="ECO:0007669"/>
    <property type="project" value="InterPro"/>
</dbReference>
<comment type="caution">
    <text evidence="5">The sequence shown here is derived from an EMBL/GenBank/DDBJ whole genome shotgun (WGS) entry which is preliminary data.</text>
</comment>
<dbReference type="Gene3D" id="2.30.38.10">
    <property type="entry name" value="Luciferase, Domain 3"/>
    <property type="match status" value="1"/>
</dbReference>
<dbReference type="InterPro" id="IPR036736">
    <property type="entry name" value="ACP-like_sf"/>
</dbReference>
<keyword evidence="6" id="KW-1185">Reference proteome</keyword>
<name>A0A4R4VD80_9ACTN</name>
<dbReference type="FunFam" id="2.30.38.10:FF:000001">
    <property type="entry name" value="Non-ribosomal peptide synthetase PvdI"/>
    <property type="match status" value="1"/>
</dbReference>
<dbReference type="InterPro" id="IPR020845">
    <property type="entry name" value="AMP-binding_CS"/>
</dbReference>
<dbReference type="SUPFAM" id="SSF47336">
    <property type="entry name" value="ACP-like"/>
    <property type="match status" value="1"/>
</dbReference>
<dbReference type="Proteomes" id="UP000295258">
    <property type="component" value="Unassembled WGS sequence"/>
</dbReference>
<dbReference type="GO" id="GO:0005737">
    <property type="term" value="C:cytoplasm"/>
    <property type="evidence" value="ECO:0007669"/>
    <property type="project" value="TreeGrafter"/>
</dbReference>
<evidence type="ECO:0000256" key="3">
    <source>
        <dbReference type="ARBA" id="ARBA00022553"/>
    </source>
</evidence>
<dbReference type="EMBL" id="SMKO01000076">
    <property type="protein sequence ID" value="TDD01517.1"/>
    <property type="molecule type" value="Genomic_DNA"/>
</dbReference>
<dbReference type="PROSITE" id="PS50075">
    <property type="entry name" value="CARRIER"/>
    <property type="match status" value="1"/>
</dbReference>
<comment type="cofactor">
    <cofactor evidence="1">
        <name>pantetheine 4'-phosphate</name>
        <dbReference type="ChEBI" id="CHEBI:47942"/>
    </cofactor>
</comment>
<dbReference type="InterPro" id="IPR045851">
    <property type="entry name" value="AMP-bd_C_sf"/>
</dbReference>
<dbReference type="InterPro" id="IPR000873">
    <property type="entry name" value="AMP-dep_synth/lig_dom"/>
</dbReference>
<evidence type="ECO:0000313" key="6">
    <source>
        <dbReference type="Proteomes" id="UP000295258"/>
    </source>
</evidence>
<keyword evidence="2" id="KW-0596">Phosphopantetheine</keyword>
<dbReference type="CDD" id="cd12117">
    <property type="entry name" value="A_NRPS_Srf_like"/>
    <property type="match status" value="1"/>
</dbReference>
<evidence type="ECO:0000259" key="4">
    <source>
        <dbReference type="PROSITE" id="PS50075"/>
    </source>
</evidence>
<dbReference type="NCBIfam" id="TIGR01733">
    <property type="entry name" value="AA-adenyl-dom"/>
    <property type="match status" value="1"/>
</dbReference>
<dbReference type="Gene3D" id="3.40.50.980">
    <property type="match status" value="2"/>
</dbReference>
<dbReference type="SUPFAM" id="SSF56801">
    <property type="entry name" value="Acetyl-CoA synthetase-like"/>
    <property type="match status" value="1"/>
</dbReference>
<sequence length="619" mass="65992">MVYADQTITTSVDGLFRHWAARTPDAIAMRFHDRVWTYARLDAESDRLAAALAEVGVGRDAVVGLHGRRGASLVIAMLAVLKAGGAYLVLDPAYPDERLRLMVTDTRVAAVVSDRVDPGWAAGMPVVPYAARGAEAVPTHGSHPEGLAAVMFTSGSTGRPKAVGVPHGAILRLIVAPDFVDITPADVQLHLGDPSFDITTLEVWGALCNGAQVVVLPADPPAGPEEVIAALREHRPSLVSLTASLFNRTFDRDAGVFAELRYLFVVGEPMDPVRTRALLRGRPPAHLVNGYGPTENTTFSTCHDVTALADDAVRVPVGVAVNGTSLVVLDPDMSPVPVGEVGELWVGGTGLARGYLGDPALTADRFVPDPFGTHGGRLYRTGDLVRELPDGALDVLGRIDQQVKIRGYRVEPGEIEGAVRTTPDVADCVVLATPVGEDLRLVAYVEPRSGHTVDVAGLLAGLRARLPRHLIPNHIVVLESFPLTGSGKIDRNAFPGIEAGSRATAGERVPPRTTIEADLWRIWSEALLIGDFGVHDDFFSLGGHSLLATGIALEIRERFGIELPVRTVFERPTVARLAERVAEARRATTDRLDDIVDAVEALARRQDSEITGHGGSGSA</sequence>
<feature type="domain" description="Carrier" evidence="4">
    <location>
        <begin position="510"/>
        <end position="585"/>
    </location>
</feature>
<dbReference type="InterPro" id="IPR010071">
    <property type="entry name" value="AA_adenyl_dom"/>
</dbReference>
<dbReference type="Pfam" id="PF00550">
    <property type="entry name" value="PP-binding"/>
    <property type="match status" value="1"/>
</dbReference>
<dbReference type="RefSeq" id="WP_132597794.1">
    <property type="nucleotide sequence ID" value="NZ_SMKO01000076.1"/>
</dbReference>
<keyword evidence="3" id="KW-0597">Phosphoprotein</keyword>
<dbReference type="AlphaFoldDB" id="A0A4R4VD80"/>
<dbReference type="SMART" id="SM00823">
    <property type="entry name" value="PKS_PP"/>
    <property type="match status" value="1"/>
</dbReference>
<evidence type="ECO:0000313" key="5">
    <source>
        <dbReference type="EMBL" id="TDD01517.1"/>
    </source>
</evidence>
<dbReference type="Pfam" id="PF00501">
    <property type="entry name" value="AMP-binding"/>
    <property type="match status" value="1"/>
</dbReference>
<accession>A0A4R4VD80</accession>
<dbReference type="PROSITE" id="PS00455">
    <property type="entry name" value="AMP_BINDING"/>
    <property type="match status" value="1"/>
</dbReference>
<dbReference type="PANTHER" id="PTHR45527">
    <property type="entry name" value="NONRIBOSOMAL PEPTIDE SYNTHETASE"/>
    <property type="match status" value="1"/>
</dbReference>